<keyword evidence="7" id="KW-1185">Reference proteome</keyword>
<dbReference type="Proteomes" id="UP000245207">
    <property type="component" value="Unassembled WGS sequence"/>
</dbReference>
<feature type="domain" description="Glycosyl hydrolase family 32 N-terminal" evidence="4">
    <location>
        <begin position="541"/>
        <end position="856"/>
    </location>
</feature>
<dbReference type="GO" id="GO:0005975">
    <property type="term" value="P:carbohydrate metabolic process"/>
    <property type="evidence" value="ECO:0007669"/>
    <property type="project" value="InterPro"/>
</dbReference>
<dbReference type="InterPro" id="IPR023296">
    <property type="entry name" value="Glyco_hydro_beta-prop_sf"/>
</dbReference>
<dbReference type="Gene3D" id="2.115.10.20">
    <property type="entry name" value="Glycosyl hydrolase domain, family 43"/>
    <property type="match status" value="2"/>
</dbReference>
<evidence type="ECO:0000259" key="4">
    <source>
        <dbReference type="Pfam" id="PF00251"/>
    </source>
</evidence>
<sequence length="1081" mass="121366">MMETVRPMLYKGVYHFFYQYNPYGATFGDIIVWGHAVSYDLVNWIHLDSAIYPTQEADINSCWSGSATILPGNIPAMIYTGSDSKARQVQALARPKDLSDPFLREWVKYNGNPIITPPEGVKDDCFRDPSTAWLGPDGVWRMVVGADRDNNGMAFLYQSKDFKNWERYEQPLSSGDGTGTWECPDFFPVSLNSTNGLDTSAYSGSYMHVMKAGFEGRDWYTIGTYSPDRENFLPQNGLSLTGSTLDLRYDYGQFYASKSFFDDVKNRRVLWAWVPETDSQDDDIAKGWAGLQSFPRALWIDTSGKQLIQMPVEEIELLRENEVKLQNKNLKPGSVLEIEGITASQADVTISFKLEDLKEAEVLDTTSVDPQALCTERGASSKGAFGPFGLLAMASKDLKEQTAIFFRVFQNQNGGYSVIMCSDLSRSTVRSNIDTTSFGAFVDIDPQYNEISLRNLIDHSIIESFGAEGKTCITSRIYPNFVYNEDAHLYAFNNGTQSVKISQMSAWSMKNAEFVMDQTKHFCAASVPTPKNEQPYRTGYHFQPPSNWMNGPMLYKGVYHFFYQYNPYGATFGDIIVWGHAVSYDLVNWIHLDPAIYPTQEADINSCWSGSATILPGNIPAMIYTGSDSKARQVQALARPKDLSDPFLREWVKYNGNPIITPPEGVKDDCFRDPSTAWLGPDGVWRMVVGADRDNNGMAFLYQSKDFKNWERYEQPLSSGDGTGTWECPDFFPVSLNSTNGLDTSAYSGSYMHVMKAGFEGRDWYTIGTYSPDRENFLPQNGLSLTGSTLDLRYDYGQFYASKSFFDDVKNRRVLWAWVPETDSQDDDIAKGWAGLQSFPRALWIDTSGKQLIQMPVKEIELLRENEVKLQNKNLKPGSVLEIKGITASQADVTISFKLEDLKEAEVLDTTSVDPQALCTERGASSKGAFGPFGLLAMASKDLKEQTAIFFRVFQNQNGGYSVIMCSDLSRSTVRSNIDTTSFGAFVDIDPQYNEISLRNLIDHSIIESFGAEGKTCITSRIYPNFVYDEDAHLYAFNNGTQSVKISQMSAWSMKNAEFVMDQTYEIEALDAGEFCLVALL</sequence>
<keyword evidence="2 6" id="KW-0378">Hydrolase</keyword>
<evidence type="ECO:0000313" key="6">
    <source>
        <dbReference type="EMBL" id="PWA71700.1"/>
    </source>
</evidence>
<feature type="domain" description="Glycosyl hydrolase family 32 N-terminal" evidence="4">
    <location>
        <begin position="7"/>
        <end position="311"/>
    </location>
</feature>
<dbReference type="Pfam" id="PF00251">
    <property type="entry name" value="Glyco_hydro_32N"/>
    <property type="match status" value="2"/>
</dbReference>
<dbReference type="AlphaFoldDB" id="A0A2U1NE24"/>
<accession>A0A2U1NE24</accession>
<dbReference type="EMBL" id="PKPP01003036">
    <property type="protein sequence ID" value="PWA71700.1"/>
    <property type="molecule type" value="Genomic_DNA"/>
</dbReference>
<dbReference type="InterPro" id="IPR001362">
    <property type="entry name" value="Glyco_hydro_32"/>
</dbReference>
<dbReference type="STRING" id="35608.A0A2U1NE24"/>
<reference evidence="6 7" key="1">
    <citation type="journal article" date="2018" name="Mol. Plant">
        <title>The genome of Artemisia annua provides insight into the evolution of Asteraceae family and artemisinin biosynthesis.</title>
        <authorList>
            <person name="Shen Q."/>
            <person name="Zhang L."/>
            <person name="Liao Z."/>
            <person name="Wang S."/>
            <person name="Yan T."/>
            <person name="Shi P."/>
            <person name="Liu M."/>
            <person name="Fu X."/>
            <person name="Pan Q."/>
            <person name="Wang Y."/>
            <person name="Lv Z."/>
            <person name="Lu X."/>
            <person name="Zhang F."/>
            <person name="Jiang W."/>
            <person name="Ma Y."/>
            <person name="Chen M."/>
            <person name="Hao X."/>
            <person name="Li L."/>
            <person name="Tang Y."/>
            <person name="Lv G."/>
            <person name="Zhou Y."/>
            <person name="Sun X."/>
            <person name="Brodelius P.E."/>
            <person name="Rose J.K.C."/>
            <person name="Tang K."/>
        </authorList>
    </citation>
    <scope>NUCLEOTIDE SEQUENCE [LARGE SCALE GENOMIC DNA]</scope>
    <source>
        <strain evidence="7">cv. Huhao1</strain>
        <tissue evidence="6">Leaf</tissue>
    </source>
</reference>
<organism evidence="6 7">
    <name type="scientific">Artemisia annua</name>
    <name type="common">Sweet wormwood</name>
    <dbReference type="NCBI Taxonomy" id="35608"/>
    <lineage>
        <taxon>Eukaryota</taxon>
        <taxon>Viridiplantae</taxon>
        <taxon>Streptophyta</taxon>
        <taxon>Embryophyta</taxon>
        <taxon>Tracheophyta</taxon>
        <taxon>Spermatophyta</taxon>
        <taxon>Magnoliopsida</taxon>
        <taxon>eudicotyledons</taxon>
        <taxon>Gunneridae</taxon>
        <taxon>Pentapetalae</taxon>
        <taxon>asterids</taxon>
        <taxon>campanulids</taxon>
        <taxon>Asterales</taxon>
        <taxon>Asteraceae</taxon>
        <taxon>Asteroideae</taxon>
        <taxon>Anthemideae</taxon>
        <taxon>Artemisiinae</taxon>
        <taxon>Artemisia</taxon>
    </lineage>
</organism>
<evidence type="ECO:0000256" key="1">
    <source>
        <dbReference type="ARBA" id="ARBA00009902"/>
    </source>
</evidence>
<feature type="domain" description="Glycosyl hydrolase family 32 C-terminal" evidence="5">
    <location>
        <begin position="859"/>
        <end position="1053"/>
    </location>
</feature>
<dbReference type="Pfam" id="PF08244">
    <property type="entry name" value="Glyco_hydro_32C"/>
    <property type="match status" value="2"/>
</dbReference>
<dbReference type="SUPFAM" id="SSF49899">
    <property type="entry name" value="Concanavalin A-like lectins/glucanases"/>
    <property type="match status" value="2"/>
</dbReference>
<dbReference type="SUPFAM" id="SSF75005">
    <property type="entry name" value="Arabinanase/levansucrase/invertase"/>
    <property type="match status" value="2"/>
</dbReference>
<dbReference type="Gene3D" id="2.60.120.560">
    <property type="entry name" value="Exo-inulinase, domain 1"/>
    <property type="match status" value="2"/>
</dbReference>
<dbReference type="GO" id="GO:0004553">
    <property type="term" value="F:hydrolase activity, hydrolyzing O-glycosyl compounds"/>
    <property type="evidence" value="ECO:0007669"/>
    <property type="project" value="InterPro"/>
</dbReference>
<dbReference type="SMART" id="SM00640">
    <property type="entry name" value="Glyco_32"/>
    <property type="match status" value="2"/>
</dbReference>
<name>A0A2U1NE24_ARTAN</name>
<dbReference type="InterPro" id="IPR013189">
    <property type="entry name" value="Glyco_hydro_32_C"/>
</dbReference>
<dbReference type="OrthoDB" id="202537at2759"/>
<comment type="similarity">
    <text evidence="1">Belongs to the glycosyl hydrolase 32 family.</text>
</comment>
<dbReference type="InterPro" id="IPR013320">
    <property type="entry name" value="ConA-like_dom_sf"/>
</dbReference>
<feature type="domain" description="Glycosyl hydrolase family 32 C-terminal" evidence="5">
    <location>
        <begin position="314"/>
        <end position="508"/>
    </location>
</feature>
<dbReference type="PANTHER" id="PTHR31953">
    <property type="entry name" value="BETA-FRUCTOFURANOSIDASE, INSOLUBLE ISOENZYME CWINV1-RELATED"/>
    <property type="match status" value="1"/>
</dbReference>
<comment type="caution">
    <text evidence="6">The sequence shown here is derived from an EMBL/GenBank/DDBJ whole genome shotgun (WGS) entry which is preliminary data.</text>
</comment>
<gene>
    <name evidence="6" type="ORF">CTI12_AA278100</name>
</gene>
<evidence type="ECO:0000259" key="5">
    <source>
        <dbReference type="Pfam" id="PF08244"/>
    </source>
</evidence>
<protein>
    <submittedName>
        <fullName evidence="6">Glycoside hydrolase, family 32</fullName>
    </submittedName>
</protein>
<dbReference type="InterPro" id="IPR013148">
    <property type="entry name" value="Glyco_hydro_32_N"/>
</dbReference>
<evidence type="ECO:0000256" key="2">
    <source>
        <dbReference type="ARBA" id="ARBA00022801"/>
    </source>
</evidence>
<evidence type="ECO:0000313" key="7">
    <source>
        <dbReference type="Proteomes" id="UP000245207"/>
    </source>
</evidence>
<dbReference type="InterPro" id="IPR050551">
    <property type="entry name" value="Fructan_Metab_Enzymes"/>
</dbReference>
<evidence type="ECO:0000256" key="3">
    <source>
        <dbReference type="ARBA" id="ARBA00023295"/>
    </source>
</evidence>
<dbReference type="CDD" id="cd18624">
    <property type="entry name" value="GH32_Fruct1-like"/>
    <property type="match status" value="2"/>
</dbReference>
<dbReference type="FunFam" id="2.60.120.560:FF:000002">
    <property type="entry name" value="Beta-fructofuranosidase, insoluble isoenzyme CWINV1"/>
    <property type="match status" value="2"/>
</dbReference>
<proteinExistence type="inferred from homology"/>
<keyword evidence="3" id="KW-0326">Glycosidase</keyword>